<reference evidence="2 3" key="1">
    <citation type="submission" date="2020-02" db="EMBL/GenBank/DDBJ databases">
        <title>Draft genome sequence of Lactococcus sp. Hs20B0-1.</title>
        <authorList>
            <person name="Noda S."/>
            <person name="Yuki M."/>
            <person name="Ohkuma M."/>
        </authorList>
    </citation>
    <scope>NUCLEOTIDE SEQUENCE [LARGE SCALE GENOMIC DNA]</scope>
    <source>
        <strain evidence="2 3">Hs20B0-1</strain>
    </source>
</reference>
<dbReference type="PANTHER" id="PTHR39184">
    <property type="match status" value="1"/>
</dbReference>
<dbReference type="Pfam" id="PF04466">
    <property type="entry name" value="Terminase_3"/>
    <property type="match status" value="1"/>
</dbReference>
<dbReference type="PANTHER" id="PTHR39184:SF1">
    <property type="entry name" value="PBSX PHAGE TERMINASE LARGE SUBUNIT"/>
    <property type="match status" value="1"/>
</dbReference>
<dbReference type="InterPro" id="IPR035412">
    <property type="entry name" value="Terminase_L_N"/>
</dbReference>
<dbReference type="InterPro" id="IPR006437">
    <property type="entry name" value="Phage_terminase_lsu"/>
</dbReference>
<proteinExistence type="predicted"/>
<dbReference type="AlphaFoldDB" id="A0A6A0B7S7"/>
<dbReference type="EMBL" id="BLLH01000001">
    <property type="protein sequence ID" value="GFH39837.1"/>
    <property type="molecule type" value="Genomic_DNA"/>
</dbReference>
<feature type="domain" description="Phage terminase large subunit N-terminal" evidence="1">
    <location>
        <begin position="7"/>
        <end position="207"/>
    </location>
</feature>
<dbReference type="Gene3D" id="3.30.420.280">
    <property type="match status" value="1"/>
</dbReference>
<protein>
    <submittedName>
        <fullName evidence="2">Terminase</fullName>
    </submittedName>
</protein>
<evidence type="ECO:0000313" key="3">
    <source>
        <dbReference type="Proteomes" id="UP000475928"/>
    </source>
</evidence>
<keyword evidence="3" id="KW-1185">Reference proteome</keyword>
<name>A0A6A0B7S7_9LACT</name>
<evidence type="ECO:0000259" key="1">
    <source>
        <dbReference type="Pfam" id="PF04466"/>
    </source>
</evidence>
<evidence type="ECO:0000313" key="2">
    <source>
        <dbReference type="EMBL" id="GFH39837.1"/>
    </source>
</evidence>
<sequence length="385" mass="43477">MKDKSDVIFASGSRRSGKSIILAQKIIVTMLMNRMINCVVIRSSFNQHKDSTYATLARVIKQMKLQSIFTVKKTPLEIEVRATGQKIVFRGTDDPESVKGLDFSNGGLHLIWFDEITSIDRNAYETITGSFSGTAEYEANNQTLISTNPAGTSSWVKEYFIDKNLYGASVYSFTIFDNKFLSKKDIDHFLKLKDIDFARYRREALGEWVYSQGLVYKWKTFTGLPRGIPEVWGLDWGNAGGSGDPTAIVRVFVDTQAMVLYVMQVGYSNSLPLNSIAQMLPRGRDVKIFADTNNGIANAELMRKGYNIRPMKKEVSKGKVIDGVRLLQTFDIYIDENSRDLLSEIGQYLYDDDGNITTNNKTPDHLLDAMRYAVRGYWITGSRGK</sequence>
<dbReference type="NCBIfam" id="TIGR01547">
    <property type="entry name" value="phage_term_2"/>
    <property type="match status" value="1"/>
</dbReference>
<organism evidence="2 3">
    <name type="scientific">Pseudolactococcus insecticola</name>
    <dbReference type="NCBI Taxonomy" id="2709158"/>
    <lineage>
        <taxon>Bacteria</taxon>
        <taxon>Bacillati</taxon>
        <taxon>Bacillota</taxon>
        <taxon>Bacilli</taxon>
        <taxon>Lactobacillales</taxon>
        <taxon>Streptococcaceae</taxon>
        <taxon>Pseudolactococcus</taxon>
    </lineage>
</organism>
<accession>A0A6A0B7S7</accession>
<dbReference type="Gene3D" id="3.40.50.300">
    <property type="entry name" value="P-loop containing nucleotide triphosphate hydrolases"/>
    <property type="match status" value="1"/>
</dbReference>
<dbReference type="InterPro" id="IPR027417">
    <property type="entry name" value="P-loop_NTPase"/>
</dbReference>
<gene>
    <name evidence="2" type="ORF">Hs20B_02350</name>
</gene>
<dbReference type="Proteomes" id="UP000475928">
    <property type="component" value="Unassembled WGS sequence"/>
</dbReference>
<dbReference type="InterPro" id="IPR052380">
    <property type="entry name" value="Viral_DNA_packaging_terminase"/>
</dbReference>
<comment type="caution">
    <text evidence="2">The sequence shown here is derived from an EMBL/GenBank/DDBJ whole genome shotgun (WGS) entry which is preliminary data.</text>
</comment>